<dbReference type="EMBL" id="JBJUIK010000007">
    <property type="protein sequence ID" value="KAL3522474.1"/>
    <property type="molecule type" value="Genomic_DNA"/>
</dbReference>
<dbReference type="AlphaFoldDB" id="A0ABD2ZSS0"/>
<proteinExistence type="predicted"/>
<dbReference type="Proteomes" id="UP001630127">
    <property type="component" value="Unassembled WGS sequence"/>
</dbReference>
<accession>A0ABD2ZSS0</accession>
<keyword evidence="2" id="KW-1185">Reference proteome</keyword>
<comment type="caution">
    <text evidence="1">The sequence shown here is derived from an EMBL/GenBank/DDBJ whole genome shotgun (WGS) entry which is preliminary data.</text>
</comment>
<gene>
    <name evidence="1" type="ORF">ACH5RR_015308</name>
</gene>
<evidence type="ECO:0000313" key="2">
    <source>
        <dbReference type="Proteomes" id="UP001630127"/>
    </source>
</evidence>
<evidence type="ECO:0000313" key="1">
    <source>
        <dbReference type="EMBL" id="KAL3522474.1"/>
    </source>
</evidence>
<sequence length="78" mass="8472">MDNNDSNFVNTTIQALAVVGRCDSSIRAQGARYVGRVMCGEASQKCEYENGGGSTLKEEQGEWKGLRPGRLWEDGNGC</sequence>
<name>A0ABD2ZSS0_9GENT</name>
<reference evidence="1 2" key="1">
    <citation type="submission" date="2024-11" db="EMBL/GenBank/DDBJ databases">
        <title>A near-complete genome assembly of Cinchona calisaya.</title>
        <authorList>
            <person name="Lian D.C."/>
            <person name="Zhao X.W."/>
            <person name="Wei L."/>
        </authorList>
    </citation>
    <scope>NUCLEOTIDE SEQUENCE [LARGE SCALE GENOMIC DNA]</scope>
    <source>
        <tissue evidence="1">Nenye</tissue>
    </source>
</reference>
<protein>
    <submittedName>
        <fullName evidence="1">Uncharacterized protein</fullName>
    </submittedName>
</protein>
<organism evidence="1 2">
    <name type="scientific">Cinchona calisaya</name>
    <dbReference type="NCBI Taxonomy" id="153742"/>
    <lineage>
        <taxon>Eukaryota</taxon>
        <taxon>Viridiplantae</taxon>
        <taxon>Streptophyta</taxon>
        <taxon>Embryophyta</taxon>
        <taxon>Tracheophyta</taxon>
        <taxon>Spermatophyta</taxon>
        <taxon>Magnoliopsida</taxon>
        <taxon>eudicotyledons</taxon>
        <taxon>Gunneridae</taxon>
        <taxon>Pentapetalae</taxon>
        <taxon>asterids</taxon>
        <taxon>lamiids</taxon>
        <taxon>Gentianales</taxon>
        <taxon>Rubiaceae</taxon>
        <taxon>Cinchonoideae</taxon>
        <taxon>Cinchoneae</taxon>
        <taxon>Cinchona</taxon>
    </lineage>
</organism>